<protein>
    <submittedName>
        <fullName evidence="2">Uncharacterized protein</fullName>
    </submittedName>
</protein>
<evidence type="ECO:0000313" key="2">
    <source>
        <dbReference type="EMBL" id="CAL4060147.1"/>
    </source>
</evidence>
<feature type="compositionally biased region" description="Polar residues" evidence="1">
    <location>
        <begin position="15"/>
        <end position="25"/>
    </location>
</feature>
<accession>A0AAV2PM77</accession>
<sequence>MSKISESTKPDSEDNCSFTGVSQQRTRGSKFLFQELFRKKEESELKDINQETSESELVHISLQANKVNNYGGDKEGSPKSASAPPNIDRKSPKGLAMIKSRNGQVKIRPPISAADISFGVEKSESKNEKENVKRKKKSKEEKHIYKGKKRKSIDTATVIKESKDLKGKNKSKKFKLQTLVLQSQDSNSSNSSFETCDNIVNKTNDAYILEDDLSTTGSTTQEIFQNKEYKGNDSPKSNPSKNPGNNTYSPKLGNDDPSRLEIFTPSSSPETVEISSESDNESNKSNRKKNKVIIEETVIQPMILAEDSFQGTKVDDNSDSFDYVHKEVMTHLVNEAESPVIGIRKTNRKEKTIDEISGVLKKSKESLFIKKKDETCKSTELPGEYDQKKQIKKSGNADQTKKIPRVNCMEEEITSVICQNVDGAQNKIQKSLKDNDNWSQAKKTPTKCNEKETRSDVVITPECGSRSSSRDISPCSDAGFSPFMVSQPSQLMQTPRSRTIFTKLSLSQKRKPSNSQMTSNTEVDSTPQRILKSSMKLHLSKITSNTSILESIGSEHILSSDINNDINLIISEPVKHKTRISSDLESSYSIVDCSNSSVVDDKDEGTCENPQAVCVATTVNAKGDLHTTHISTTSYDRFDPEFTSTQHHNKIQGKGSYIQKEKKSESETVLQTPIIATKSDKSQEPEIITIKSSSEANSSEESATSYASSDSTEMLKPVGRSCLSGITM</sequence>
<dbReference type="EMBL" id="CAXKWB010000272">
    <property type="protein sequence ID" value="CAL4060147.1"/>
    <property type="molecule type" value="Genomic_DNA"/>
</dbReference>
<dbReference type="AlphaFoldDB" id="A0AAV2PM77"/>
<feature type="region of interest" description="Disordered" evidence="1">
    <location>
        <begin position="645"/>
        <end position="665"/>
    </location>
</feature>
<gene>
    <name evidence="2" type="ORF">MNOR_LOCUS1075</name>
</gene>
<evidence type="ECO:0000313" key="3">
    <source>
        <dbReference type="Proteomes" id="UP001497623"/>
    </source>
</evidence>
<feature type="compositionally biased region" description="Polar residues" evidence="1">
    <location>
        <begin position="264"/>
        <end position="274"/>
    </location>
</feature>
<feature type="compositionally biased region" description="Basic and acidic residues" evidence="1">
    <location>
        <begin position="1"/>
        <end position="12"/>
    </location>
</feature>
<keyword evidence="3" id="KW-1185">Reference proteome</keyword>
<dbReference type="Proteomes" id="UP001497623">
    <property type="component" value="Unassembled WGS sequence"/>
</dbReference>
<feature type="region of interest" description="Disordered" evidence="1">
    <location>
        <begin position="213"/>
        <end position="291"/>
    </location>
</feature>
<evidence type="ECO:0000256" key="1">
    <source>
        <dbReference type="SAM" id="MobiDB-lite"/>
    </source>
</evidence>
<feature type="compositionally biased region" description="Polar residues" evidence="1">
    <location>
        <begin position="214"/>
        <end position="224"/>
    </location>
</feature>
<feature type="compositionally biased region" description="Low complexity" evidence="1">
    <location>
        <begin position="692"/>
        <end position="711"/>
    </location>
</feature>
<feature type="region of interest" description="Disordered" evidence="1">
    <location>
        <begin position="67"/>
        <end position="150"/>
    </location>
</feature>
<organism evidence="2 3">
    <name type="scientific">Meganyctiphanes norvegica</name>
    <name type="common">Northern krill</name>
    <name type="synonym">Thysanopoda norvegica</name>
    <dbReference type="NCBI Taxonomy" id="48144"/>
    <lineage>
        <taxon>Eukaryota</taxon>
        <taxon>Metazoa</taxon>
        <taxon>Ecdysozoa</taxon>
        <taxon>Arthropoda</taxon>
        <taxon>Crustacea</taxon>
        <taxon>Multicrustacea</taxon>
        <taxon>Malacostraca</taxon>
        <taxon>Eumalacostraca</taxon>
        <taxon>Eucarida</taxon>
        <taxon>Euphausiacea</taxon>
        <taxon>Euphausiidae</taxon>
        <taxon>Meganyctiphanes</taxon>
    </lineage>
</organism>
<comment type="caution">
    <text evidence="2">The sequence shown here is derived from an EMBL/GenBank/DDBJ whole genome shotgun (WGS) entry which is preliminary data.</text>
</comment>
<feature type="non-terminal residue" evidence="2">
    <location>
        <position position="728"/>
    </location>
</feature>
<feature type="region of interest" description="Disordered" evidence="1">
    <location>
        <begin position="679"/>
        <end position="728"/>
    </location>
</feature>
<feature type="region of interest" description="Disordered" evidence="1">
    <location>
        <begin position="1"/>
        <end position="25"/>
    </location>
</feature>
<reference evidence="2 3" key="1">
    <citation type="submission" date="2024-05" db="EMBL/GenBank/DDBJ databases">
        <authorList>
            <person name="Wallberg A."/>
        </authorList>
    </citation>
    <scope>NUCLEOTIDE SEQUENCE [LARGE SCALE GENOMIC DNA]</scope>
</reference>
<feature type="region of interest" description="Disordered" evidence="1">
    <location>
        <begin position="506"/>
        <end position="527"/>
    </location>
</feature>
<feature type="compositionally biased region" description="Basic and acidic residues" evidence="1">
    <location>
        <begin position="121"/>
        <end position="131"/>
    </location>
</feature>
<feature type="compositionally biased region" description="Low complexity" evidence="1">
    <location>
        <begin position="234"/>
        <end position="246"/>
    </location>
</feature>
<proteinExistence type="predicted"/>
<name>A0AAV2PM77_MEGNR</name>